<proteinExistence type="inferred from homology"/>
<feature type="transmembrane region" description="Helical" evidence="10">
    <location>
        <begin position="138"/>
        <end position="159"/>
    </location>
</feature>
<accession>A0A834ZBV4</accession>
<dbReference type="Pfam" id="PF11744">
    <property type="entry name" value="ALMT"/>
    <property type="match status" value="1"/>
</dbReference>
<feature type="transmembrane region" description="Helical" evidence="10">
    <location>
        <begin position="74"/>
        <end position="95"/>
    </location>
</feature>
<evidence type="ECO:0000256" key="3">
    <source>
        <dbReference type="ARBA" id="ARBA00022448"/>
    </source>
</evidence>
<evidence type="ECO:0008006" key="13">
    <source>
        <dbReference type="Google" id="ProtNLM"/>
    </source>
</evidence>
<keyword evidence="5 10" id="KW-1133">Transmembrane helix</keyword>
<dbReference type="GO" id="GO:0016020">
    <property type="term" value="C:membrane"/>
    <property type="evidence" value="ECO:0007669"/>
    <property type="project" value="UniProtKB-SubCell"/>
</dbReference>
<dbReference type="GO" id="GO:0015743">
    <property type="term" value="P:malate transport"/>
    <property type="evidence" value="ECO:0007669"/>
    <property type="project" value="InterPro"/>
</dbReference>
<reference evidence="11 12" key="1">
    <citation type="submission" date="2020-04" db="EMBL/GenBank/DDBJ databases">
        <title>Plant Genome Project.</title>
        <authorList>
            <person name="Zhang R.-G."/>
        </authorList>
    </citation>
    <scope>NUCLEOTIDE SEQUENCE [LARGE SCALE GENOMIC DNA]</scope>
    <source>
        <strain evidence="11">YNK0</strain>
        <tissue evidence="11">Leaf</tissue>
    </source>
</reference>
<evidence type="ECO:0000256" key="6">
    <source>
        <dbReference type="ARBA" id="ARBA00023065"/>
    </source>
</evidence>
<evidence type="ECO:0000256" key="8">
    <source>
        <dbReference type="ARBA" id="ARBA00023303"/>
    </source>
</evidence>
<organism evidence="11 12">
    <name type="scientific">Tetracentron sinense</name>
    <name type="common">Spur-leaf</name>
    <dbReference type="NCBI Taxonomy" id="13715"/>
    <lineage>
        <taxon>Eukaryota</taxon>
        <taxon>Viridiplantae</taxon>
        <taxon>Streptophyta</taxon>
        <taxon>Embryophyta</taxon>
        <taxon>Tracheophyta</taxon>
        <taxon>Spermatophyta</taxon>
        <taxon>Magnoliopsida</taxon>
        <taxon>Trochodendrales</taxon>
        <taxon>Trochodendraceae</taxon>
        <taxon>Tetracentron</taxon>
    </lineage>
</organism>
<comment type="similarity">
    <text evidence="2">Belongs to the aromatic acid exporter (TC 2.A.85) family.</text>
</comment>
<evidence type="ECO:0000256" key="10">
    <source>
        <dbReference type="SAM" id="Phobius"/>
    </source>
</evidence>
<keyword evidence="12" id="KW-1185">Reference proteome</keyword>
<dbReference type="GO" id="GO:0034220">
    <property type="term" value="P:monoatomic ion transmembrane transport"/>
    <property type="evidence" value="ECO:0007669"/>
    <property type="project" value="UniProtKB-KW"/>
</dbReference>
<feature type="region of interest" description="Disordered" evidence="9">
    <location>
        <begin position="362"/>
        <end position="384"/>
    </location>
</feature>
<dbReference type="AlphaFoldDB" id="A0A834ZBV4"/>
<protein>
    <recommendedName>
        <fullName evidence="13">Aluminum-activated malate transporter</fullName>
    </recommendedName>
</protein>
<dbReference type="OrthoDB" id="68611at2759"/>
<keyword evidence="6" id="KW-0406">Ion transport</keyword>
<sequence>MEIGSAIHEKAGLFSRGWWWLKAKVVEFAKKTKKLGQDDPRRIIHSLKVGLALSFVSLFYYFRPLYDGFGVSAMWAVLTVVVVFEFTVATASTFSRFFPRIKARYDYGVVIFILTFSLVAVSGYRVDEILELAHQRLSTILIGCASCVAVSIFICPVWAGEDLHNLVALNMEKLGSFLEGLGGEYFKITEDGETFVVSKDDKSFLQGYKSVLNSKSSEESLAPPEFQRKIQDSCTKMSSESGKALNALASAIKTMTHPSSSDPHVVNSKTAADDLKTTLETALLENTNLLEIIPAATVASLLVEIVTYTDKIAESVHELARLAHFKSVDPTVTPEKPQLFHRGTIKPLSDMDGPHVFITVSGPSPALPENGNPQTPMTGQKMEV</sequence>
<keyword evidence="3" id="KW-0813">Transport</keyword>
<dbReference type="OMA" id="IFAKWEP"/>
<evidence type="ECO:0000313" key="12">
    <source>
        <dbReference type="Proteomes" id="UP000655225"/>
    </source>
</evidence>
<gene>
    <name evidence="11" type="ORF">HHK36_011478</name>
</gene>
<evidence type="ECO:0000313" key="11">
    <source>
        <dbReference type="EMBL" id="KAF8403376.1"/>
    </source>
</evidence>
<keyword evidence="4 10" id="KW-0812">Transmembrane</keyword>
<dbReference type="PANTHER" id="PTHR31086">
    <property type="entry name" value="ALUMINUM-ACTIVATED MALATE TRANSPORTER 10"/>
    <property type="match status" value="1"/>
</dbReference>
<evidence type="ECO:0000256" key="9">
    <source>
        <dbReference type="SAM" id="MobiDB-lite"/>
    </source>
</evidence>
<evidence type="ECO:0000256" key="4">
    <source>
        <dbReference type="ARBA" id="ARBA00022692"/>
    </source>
</evidence>
<dbReference type="EMBL" id="JABCRI010000007">
    <property type="protein sequence ID" value="KAF8403376.1"/>
    <property type="molecule type" value="Genomic_DNA"/>
</dbReference>
<evidence type="ECO:0000256" key="1">
    <source>
        <dbReference type="ARBA" id="ARBA00004141"/>
    </source>
</evidence>
<keyword evidence="7 10" id="KW-0472">Membrane</keyword>
<dbReference type="InterPro" id="IPR020966">
    <property type="entry name" value="ALMT"/>
</dbReference>
<comment type="subcellular location">
    <subcellularLocation>
        <location evidence="1">Membrane</location>
        <topology evidence="1">Multi-pass membrane protein</topology>
    </subcellularLocation>
</comment>
<evidence type="ECO:0000256" key="5">
    <source>
        <dbReference type="ARBA" id="ARBA00022989"/>
    </source>
</evidence>
<keyword evidence="8" id="KW-0407">Ion channel</keyword>
<feature type="transmembrane region" description="Helical" evidence="10">
    <location>
        <begin position="107"/>
        <end position="126"/>
    </location>
</feature>
<evidence type="ECO:0000256" key="7">
    <source>
        <dbReference type="ARBA" id="ARBA00023136"/>
    </source>
</evidence>
<name>A0A834ZBV4_TETSI</name>
<dbReference type="Proteomes" id="UP000655225">
    <property type="component" value="Unassembled WGS sequence"/>
</dbReference>
<comment type="caution">
    <text evidence="11">The sequence shown here is derived from an EMBL/GenBank/DDBJ whole genome shotgun (WGS) entry which is preliminary data.</text>
</comment>
<feature type="transmembrane region" description="Helical" evidence="10">
    <location>
        <begin position="43"/>
        <end position="62"/>
    </location>
</feature>
<evidence type="ECO:0000256" key="2">
    <source>
        <dbReference type="ARBA" id="ARBA00007079"/>
    </source>
</evidence>